<dbReference type="Pfam" id="PF03446">
    <property type="entry name" value="NAD_binding_2"/>
    <property type="match status" value="1"/>
</dbReference>
<dbReference type="AlphaFoldDB" id="A0A8J3GRE2"/>
<dbReference type="GO" id="GO:0051287">
    <property type="term" value="F:NAD binding"/>
    <property type="evidence" value="ECO:0007669"/>
    <property type="project" value="InterPro"/>
</dbReference>
<comment type="similarity">
    <text evidence="1">Belongs to the HIBADH-related family.</text>
</comment>
<dbReference type="Pfam" id="PF14833">
    <property type="entry name" value="NAD_binding_11"/>
    <property type="match status" value="1"/>
</dbReference>
<dbReference type="PROSITE" id="PS00895">
    <property type="entry name" value="3_HYDROXYISOBUT_DH"/>
    <property type="match status" value="1"/>
</dbReference>
<dbReference type="Gene3D" id="1.10.1040.10">
    <property type="entry name" value="N-(1-d-carboxylethyl)-l-norvaline Dehydrogenase, domain 2"/>
    <property type="match status" value="1"/>
</dbReference>
<dbReference type="InterPro" id="IPR036291">
    <property type="entry name" value="NAD(P)-bd_dom_sf"/>
</dbReference>
<keyword evidence="3" id="KW-0520">NAD</keyword>
<accession>A0A8J3GRE2</accession>
<dbReference type="SUPFAM" id="SSF51735">
    <property type="entry name" value="NAD(P)-binding Rossmann-fold domains"/>
    <property type="match status" value="1"/>
</dbReference>
<dbReference type="Proteomes" id="UP000617531">
    <property type="component" value="Unassembled WGS sequence"/>
</dbReference>
<evidence type="ECO:0000313" key="8">
    <source>
        <dbReference type="Proteomes" id="UP000617531"/>
    </source>
</evidence>
<dbReference type="SUPFAM" id="SSF48179">
    <property type="entry name" value="6-phosphogluconate dehydrogenase C-terminal domain-like"/>
    <property type="match status" value="1"/>
</dbReference>
<name>A0A8J3GRE2_9MICO</name>
<evidence type="ECO:0000259" key="6">
    <source>
        <dbReference type="Pfam" id="PF14833"/>
    </source>
</evidence>
<dbReference type="InterPro" id="IPR051265">
    <property type="entry name" value="HIBADH-related_NP60_sf"/>
</dbReference>
<keyword evidence="8" id="KW-1185">Reference proteome</keyword>
<feature type="domain" description="3-hydroxyisobutyrate dehydrogenase-like NAD-binding" evidence="6">
    <location>
        <begin position="170"/>
        <end position="286"/>
    </location>
</feature>
<dbReference type="PANTHER" id="PTHR43580:SF2">
    <property type="entry name" value="CYTOKINE-LIKE NUCLEAR FACTOR N-PAC"/>
    <property type="match status" value="1"/>
</dbReference>
<keyword evidence="2" id="KW-0560">Oxidoreductase</keyword>
<organism evidence="7 8">
    <name type="scientific">Pseudolysinimonas yzui</name>
    <dbReference type="NCBI Taxonomy" id="2708254"/>
    <lineage>
        <taxon>Bacteria</taxon>
        <taxon>Bacillati</taxon>
        <taxon>Actinomycetota</taxon>
        <taxon>Actinomycetes</taxon>
        <taxon>Micrococcales</taxon>
        <taxon>Microbacteriaceae</taxon>
        <taxon>Pseudolysinimonas</taxon>
    </lineage>
</organism>
<evidence type="ECO:0000256" key="4">
    <source>
        <dbReference type="PIRSR" id="PIRSR000103-1"/>
    </source>
</evidence>
<dbReference type="InterPro" id="IPR015815">
    <property type="entry name" value="HIBADH-related"/>
</dbReference>
<reference evidence="7" key="2">
    <citation type="submission" date="2020-09" db="EMBL/GenBank/DDBJ databases">
        <authorList>
            <person name="Sun Q."/>
            <person name="Zhou Y."/>
        </authorList>
    </citation>
    <scope>NUCLEOTIDE SEQUENCE</scope>
    <source>
        <strain evidence="7">CGMCC 1.16548</strain>
    </source>
</reference>
<dbReference type="InterPro" id="IPR002204">
    <property type="entry name" value="3-OH-isobutyrate_DH-rel_CS"/>
</dbReference>
<gene>
    <name evidence="7" type="ORF">GCM10011600_20600</name>
</gene>
<comment type="caution">
    <text evidence="7">The sequence shown here is derived from an EMBL/GenBank/DDBJ whole genome shotgun (WGS) entry which is preliminary data.</text>
</comment>
<dbReference type="GO" id="GO:0050661">
    <property type="term" value="F:NADP binding"/>
    <property type="evidence" value="ECO:0007669"/>
    <property type="project" value="InterPro"/>
</dbReference>
<dbReference type="PIRSF" id="PIRSF000103">
    <property type="entry name" value="HIBADH"/>
    <property type="match status" value="1"/>
</dbReference>
<dbReference type="Gene3D" id="3.40.50.720">
    <property type="entry name" value="NAD(P)-binding Rossmann-like Domain"/>
    <property type="match status" value="1"/>
</dbReference>
<evidence type="ECO:0000256" key="2">
    <source>
        <dbReference type="ARBA" id="ARBA00023002"/>
    </source>
</evidence>
<proteinExistence type="inferred from homology"/>
<dbReference type="InterPro" id="IPR006115">
    <property type="entry name" value="6PGDH_NADP-bd"/>
</dbReference>
<evidence type="ECO:0000313" key="7">
    <source>
        <dbReference type="EMBL" id="GHF19632.1"/>
    </source>
</evidence>
<protein>
    <submittedName>
        <fullName evidence="7">Putative oxidoreductase</fullName>
    </submittedName>
</protein>
<dbReference type="InterPro" id="IPR029154">
    <property type="entry name" value="HIBADH-like_NADP-bd"/>
</dbReference>
<feature type="domain" description="6-phosphogluconate dehydrogenase NADP-binding" evidence="5">
    <location>
        <begin position="8"/>
        <end position="163"/>
    </location>
</feature>
<dbReference type="InterPro" id="IPR013328">
    <property type="entry name" value="6PGD_dom2"/>
</dbReference>
<dbReference type="GO" id="GO:0016054">
    <property type="term" value="P:organic acid catabolic process"/>
    <property type="evidence" value="ECO:0007669"/>
    <property type="project" value="UniProtKB-ARBA"/>
</dbReference>
<evidence type="ECO:0000256" key="1">
    <source>
        <dbReference type="ARBA" id="ARBA00009080"/>
    </source>
</evidence>
<dbReference type="EMBL" id="BNAI01000004">
    <property type="protein sequence ID" value="GHF19632.1"/>
    <property type="molecule type" value="Genomic_DNA"/>
</dbReference>
<dbReference type="PANTHER" id="PTHR43580">
    <property type="entry name" value="OXIDOREDUCTASE GLYR1-RELATED"/>
    <property type="match status" value="1"/>
</dbReference>
<evidence type="ECO:0000256" key="3">
    <source>
        <dbReference type="ARBA" id="ARBA00023027"/>
    </source>
</evidence>
<feature type="active site" evidence="4">
    <location>
        <position position="173"/>
    </location>
</feature>
<sequence>MSLGAGEQIGFLGLGTMGREMAGRLVAAGHDVVIWNRSPEPVAQLVAAGASAADSPADALAAPISFSMLANDAAADEVLSAAHLAGEPGRLHVAMASLSPAAAEQLAERHAEAGVAYLAAPVLGRFTVAAAGELNIIAAGAAADLERAAPFFEILGKRVWTVGTEPRIANVVKAAVNYTIIHALQAIGESVALVEANDVDAGLFTELLSSTLFPGPVYSGYGAIIAERRYRPPGFTMALGSKDLGLAEAIAAEAGLRLPTAPVLRRVFDAALASEDLGDVDWSGIAEITRQGRFPAA</sequence>
<evidence type="ECO:0000259" key="5">
    <source>
        <dbReference type="Pfam" id="PF03446"/>
    </source>
</evidence>
<dbReference type="GO" id="GO:0016491">
    <property type="term" value="F:oxidoreductase activity"/>
    <property type="evidence" value="ECO:0007669"/>
    <property type="project" value="UniProtKB-KW"/>
</dbReference>
<dbReference type="InterPro" id="IPR008927">
    <property type="entry name" value="6-PGluconate_DH-like_C_sf"/>
</dbReference>
<reference evidence="7" key="1">
    <citation type="journal article" date="2014" name="Int. J. Syst. Evol. Microbiol.">
        <title>Complete genome sequence of Corynebacterium casei LMG S-19264T (=DSM 44701T), isolated from a smear-ripened cheese.</title>
        <authorList>
            <consortium name="US DOE Joint Genome Institute (JGI-PGF)"/>
            <person name="Walter F."/>
            <person name="Albersmeier A."/>
            <person name="Kalinowski J."/>
            <person name="Ruckert C."/>
        </authorList>
    </citation>
    <scope>NUCLEOTIDE SEQUENCE</scope>
    <source>
        <strain evidence="7">CGMCC 1.16548</strain>
    </source>
</reference>